<dbReference type="Pfam" id="PF02585">
    <property type="entry name" value="PIG-L"/>
    <property type="match status" value="1"/>
</dbReference>
<evidence type="ECO:0000313" key="2">
    <source>
        <dbReference type="Proteomes" id="UP000019140"/>
    </source>
</evidence>
<dbReference type="HOGENOM" id="CLU_049311_2_1_7"/>
<protein>
    <submittedName>
        <fullName evidence="1">GlcNAc-PI de-N-acetylase</fullName>
    </submittedName>
</protein>
<comment type="caution">
    <text evidence="1">The sequence shown here is derived from an EMBL/GenBank/DDBJ whole genome shotgun (WGS) entry which is preliminary data.</text>
</comment>
<organism evidence="1 2">
    <name type="scientific">Candidatus Entotheonella gemina</name>
    <dbReference type="NCBI Taxonomy" id="1429439"/>
    <lineage>
        <taxon>Bacteria</taxon>
        <taxon>Pseudomonadati</taxon>
        <taxon>Nitrospinota/Tectimicrobiota group</taxon>
        <taxon>Candidatus Tectimicrobiota</taxon>
        <taxon>Candidatus Entotheonellia</taxon>
        <taxon>Candidatus Entotheonellales</taxon>
        <taxon>Candidatus Entotheonellaceae</taxon>
        <taxon>Candidatus Entotheonella</taxon>
    </lineage>
</organism>
<name>W4M4H8_9BACT</name>
<dbReference type="SUPFAM" id="SSF102588">
    <property type="entry name" value="LmbE-like"/>
    <property type="match status" value="1"/>
</dbReference>
<evidence type="ECO:0000313" key="1">
    <source>
        <dbReference type="EMBL" id="ETX04821.1"/>
    </source>
</evidence>
<accession>W4M4H8</accession>
<dbReference type="GO" id="GO:0016811">
    <property type="term" value="F:hydrolase activity, acting on carbon-nitrogen (but not peptide) bonds, in linear amides"/>
    <property type="evidence" value="ECO:0007669"/>
    <property type="project" value="TreeGrafter"/>
</dbReference>
<dbReference type="PANTHER" id="PTHR12993:SF11">
    <property type="entry name" value="N-ACETYLGLUCOSAMINYL-PHOSPHATIDYLINOSITOL DE-N-ACETYLASE"/>
    <property type="match status" value="1"/>
</dbReference>
<dbReference type="AlphaFoldDB" id="W4M4H8"/>
<sequence length="303" mass="33649">MNASMTPNRHDNRDVTILVIRPHPDDESSATGGMLAHYHAQGVRTGVVICTGGEEGKIHDPDLDAEADKPRLREIREQELRNACSILGVSELRLLGYRDSGMAETPANSHPEAFWRADRTEAVGRLVRVIRELRPHVIVTEQSGGAYSHPDHVMCHVVSVAAFHAAGDVQAYPEAGTAWNVSKLYTIAHIDDGAWETLRPEFKAAGFDLGKRRPRRKGRPSPEAATVALDVRPYSDIQRRALLAHRTQIPLSSMWARLPDELYRRAFATAYFMRVHPPAAAQERESDLCHGVPLPPSMLQSRA</sequence>
<reference evidence="1 2" key="1">
    <citation type="journal article" date="2014" name="Nature">
        <title>An environmental bacterial taxon with a large and distinct metabolic repertoire.</title>
        <authorList>
            <person name="Wilson M.C."/>
            <person name="Mori T."/>
            <person name="Ruckert C."/>
            <person name="Uria A.R."/>
            <person name="Helf M.J."/>
            <person name="Takada K."/>
            <person name="Gernert C."/>
            <person name="Steffens U.A."/>
            <person name="Heycke N."/>
            <person name="Schmitt S."/>
            <person name="Rinke C."/>
            <person name="Helfrich E.J."/>
            <person name="Brachmann A.O."/>
            <person name="Gurgui C."/>
            <person name="Wakimoto T."/>
            <person name="Kracht M."/>
            <person name="Crusemann M."/>
            <person name="Hentschel U."/>
            <person name="Abe I."/>
            <person name="Matsunaga S."/>
            <person name="Kalinowski J."/>
            <person name="Takeyama H."/>
            <person name="Piel J."/>
        </authorList>
    </citation>
    <scope>NUCLEOTIDE SEQUENCE [LARGE SCALE GENOMIC DNA]</scope>
    <source>
        <strain evidence="2">TSY2</strain>
    </source>
</reference>
<dbReference type="PANTHER" id="PTHR12993">
    <property type="entry name" value="N-ACETYLGLUCOSAMINYL-PHOSPHATIDYLINOSITOL DE-N-ACETYLASE-RELATED"/>
    <property type="match status" value="1"/>
</dbReference>
<keyword evidence="2" id="KW-1185">Reference proteome</keyword>
<gene>
    <name evidence="1" type="ORF">ETSY2_26555</name>
</gene>
<dbReference type="InterPro" id="IPR024078">
    <property type="entry name" value="LmbE-like_dom_sf"/>
</dbReference>
<dbReference type="Gene3D" id="3.40.50.10320">
    <property type="entry name" value="LmbE-like"/>
    <property type="match status" value="1"/>
</dbReference>
<proteinExistence type="predicted"/>
<dbReference type="Proteomes" id="UP000019140">
    <property type="component" value="Unassembled WGS sequence"/>
</dbReference>
<dbReference type="InterPro" id="IPR003737">
    <property type="entry name" value="GlcNAc_PI_deacetylase-related"/>
</dbReference>
<dbReference type="EMBL" id="AZHX01001107">
    <property type="protein sequence ID" value="ETX04821.1"/>
    <property type="molecule type" value="Genomic_DNA"/>
</dbReference>